<dbReference type="GO" id="GO:0060468">
    <property type="term" value="P:prevention of polyspermy"/>
    <property type="evidence" value="ECO:0007669"/>
    <property type="project" value="TreeGrafter"/>
</dbReference>
<keyword evidence="4" id="KW-0272">Extracellular matrix</keyword>
<dbReference type="Gene3D" id="2.60.40.4100">
    <property type="entry name" value="Zona pellucida, ZP-C domain"/>
    <property type="match status" value="1"/>
</dbReference>
<dbReference type="Proteomes" id="UP000192220">
    <property type="component" value="Unplaced"/>
</dbReference>
<dbReference type="CDD" id="cd00111">
    <property type="entry name" value="Trefoil"/>
    <property type="match status" value="1"/>
</dbReference>
<keyword evidence="7" id="KW-1133">Transmembrane helix</keyword>
<comment type="caution">
    <text evidence="17">Lacks conserved residue(s) required for the propagation of feature annotation.</text>
</comment>
<comment type="function">
    <text evidence="13">Component of the zona pellucida, an extracellular matrix surrounding oocytes which mediates sperm binding, induction of the acrosome reaction and prevents post-fertilization polyspermy. The zona pellucida is composed of 3 to 4 glycoproteins, ZP1, ZP2, ZP3, and ZP4. ZP4 may act as a sperm receptor.</text>
</comment>
<dbReference type="InterPro" id="IPR001507">
    <property type="entry name" value="ZP_dom"/>
</dbReference>
<dbReference type="GO" id="GO:0032190">
    <property type="term" value="F:acrosin binding"/>
    <property type="evidence" value="ECO:0007669"/>
    <property type="project" value="TreeGrafter"/>
</dbReference>
<gene>
    <name evidence="22" type="primary">LOC106520263</name>
</gene>
<dbReference type="PRINTS" id="PR00023">
    <property type="entry name" value="ZPELLUCIDA"/>
</dbReference>
<dbReference type="InterPro" id="IPR000519">
    <property type="entry name" value="P_trefoil_dom"/>
</dbReference>
<evidence type="ECO:0000259" key="19">
    <source>
        <dbReference type="PROSITE" id="PS51034"/>
    </source>
</evidence>
<evidence type="ECO:0000256" key="18">
    <source>
        <dbReference type="SAM" id="MobiDB-lite"/>
    </source>
</evidence>
<feature type="compositionally biased region" description="Low complexity" evidence="18">
    <location>
        <begin position="33"/>
        <end position="46"/>
    </location>
</feature>
<feature type="compositionally biased region" description="Pro residues" evidence="18">
    <location>
        <begin position="1"/>
        <end position="32"/>
    </location>
</feature>
<dbReference type="OrthoDB" id="8919081at2759"/>
<evidence type="ECO:0000256" key="16">
    <source>
        <dbReference type="ARBA" id="ARBA00042573"/>
    </source>
</evidence>
<accession>A0A2I4BIW4</accession>
<evidence type="ECO:0000256" key="15">
    <source>
        <dbReference type="ARBA" id="ARBA00042273"/>
    </source>
</evidence>
<dbReference type="Gene3D" id="4.10.110.10">
    <property type="entry name" value="Spasmolytic Protein, domain 1"/>
    <property type="match status" value="1"/>
</dbReference>
<feature type="disulfide bond" evidence="17">
    <location>
        <begin position="123"/>
        <end position="138"/>
    </location>
</feature>
<dbReference type="GO" id="GO:0035805">
    <property type="term" value="C:egg coat"/>
    <property type="evidence" value="ECO:0007669"/>
    <property type="project" value="UniProtKB-SubCell"/>
</dbReference>
<feature type="non-terminal residue" evidence="22">
    <location>
        <position position="1"/>
    </location>
</feature>
<dbReference type="InterPro" id="IPR051148">
    <property type="entry name" value="Zona_Pellucida_Domain_gp"/>
</dbReference>
<evidence type="ECO:0000256" key="4">
    <source>
        <dbReference type="ARBA" id="ARBA00022530"/>
    </source>
</evidence>
<keyword evidence="10" id="KW-0325">Glycoprotein</keyword>
<feature type="region of interest" description="Disordered" evidence="18">
    <location>
        <begin position="1"/>
        <end position="106"/>
    </location>
</feature>
<evidence type="ECO:0000256" key="12">
    <source>
        <dbReference type="ARBA" id="ARBA00024183"/>
    </source>
</evidence>
<sequence>IPSQPQPPQYPQIPSKPQPPQYPQPPPSPQTPSKPQYPEIPQNPQIPSQPQPPQYPQIPSKPQPQYPEVPQNPQIPSKPQFPQPPQYPQTSKYPIIPPQTPQMPGMHPSSINCDIETNVRVPCGLPDISAAECQARDCCFDGQSCYFGKGVTVQCTKDGQFIVVVARDVTLPHIDLESISLLGEGQNCKSVDSNSAFAIYFFPVSACGTIVMEEPDSIIYQNMMTSSYEVGNGPAGSITRDSSYVLVFQCKYVTSDTSVLSVVAEVEPIIVPSQVSALGPVNVIMRLANGLCMTKGCNEDVAAYTSYYQDSDYPVTKVLRDPVYVEVVLLDKTDPHLVLTLGHCWATSSPEAHTLPQWDILIDGCPYADDRYLSTLIPVDSSSGVQFPTHYRRFVFKMFTFIDYNMEHFRKTVYIHCSTAVCVPRQGFSCEPSCYRKGKRDTEAAAQKKFEPKVVVSSGEIILTASKQ</sequence>
<dbReference type="GO" id="GO:0035804">
    <property type="term" value="F:structural constituent of egg coat"/>
    <property type="evidence" value="ECO:0007669"/>
    <property type="project" value="TreeGrafter"/>
</dbReference>
<evidence type="ECO:0000256" key="8">
    <source>
        <dbReference type="ARBA" id="ARBA00023136"/>
    </source>
</evidence>
<dbReference type="InterPro" id="IPR055355">
    <property type="entry name" value="ZP-C"/>
</dbReference>
<evidence type="ECO:0000256" key="14">
    <source>
        <dbReference type="ARBA" id="ARBA00040238"/>
    </source>
</evidence>
<dbReference type="Gene3D" id="2.60.40.3210">
    <property type="entry name" value="Zona pellucida, ZP-N domain"/>
    <property type="match status" value="1"/>
</dbReference>
<keyword evidence="21" id="KW-1185">Reference proteome</keyword>
<feature type="compositionally biased region" description="Pro residues" evidence="18">
    <location>
        <begin position="47"/>
        <end position="67"/>
    </location>
</feature>
<proteinExistence type="predicted"/>
<dbReference type="InterPro" id="IPR055356">
    <property type="entry name" value="ZP-N"/>
</dbReference>
<dbReference type="PANTHER" id="PTHR23343">
    <property type="entry name" value="ZONA PELLUCIDA SPERM-BINDING PROTEIN"/>
    <property type="match status" value="1"/>
</dbReference>
<dbReference type="STRING" id="52670.A0A2I4BIW4"/>
<dbReference type="PROSITE" id="PS51448">
    <property type="entry name" value="P_TREFOIL_2"/>
    <property type="match status" value="1"/>
</dbReference>
<dbReference type="SMART" id="SM00241">
    <property type="entry name" value="ZP"/>
    <property type="match status" value="1"/>
</dbReference>
<evidence type="ECO:0000256" key="10">
    <source>
        <dbReference type="ARBA" id="ARBA00023180"/>
    </source>
</evidence>
<dbReference type="PROSITE" id="PS51034">
    <property type="entry name" value="ZP_2"/>
    <property type="match status" value="1"/>
</dbReference>
<dbReference type="AlphaFoldDB" id="A0A2I4BIW4"/>
<evidence type="ECO:0000256" key="7">
    <source>
        <dbReference type="ARBA" id="ARBA00022989"/>
    </source>
</evidence>
<evidence type="ECO:0000259" key="20">
    <source>
        <dbReference type="PROSITE" id="PS51448"/>
    </source>
</evidence>
<keyword evidence="2" id="KW-1003">Cell membrane</keyword>
<dbReference type="GO" id="GO:0007339">
    <property type="term" value="P:binding of sperm to zona pellucida"/>
    <property type="evidence" value="ECO:0007669"/>
    <property type="project" value="TreeGrafter"/>
</dbReference>
<dbReference type="PANTHER" id="PTHR23343:SF31">
    <property type="entry name" value="ZONA PELLUCIDA SPERM-BINDING PROTEIN 4"/>
    <property type="match status" value="1"/>
</dbReference>
<evidence type="ECO:0000256" key="2">
    <source>
        <dbReference type="ARBA" id="ARBA00022475"/>
    </source>
</evidence>
<keyword evidence="5" id="KW-0165">Cleavage on pair of basic residues</keyword>
<organism evidence="21 22">
    <name type="scientific">Austrofundulus limnaeus</name>
    <name type="common">Annual killifish</name>
    <dbReference type="NCBI Taxonomy" id="52670"/>
    <lineage>
        <taxon>Eukaryota</taxon>
        <taxon>Metazoa</taxon>
        <taxon>Chordata</taxon>
        <taxon>Craniata</taxon>
        <taxon>Vertebrata</taxon>
        <taxon>Euteleostomi</taxon>
        <taxon>Actinopterygii</taxon>
        <taxon>Neopterygii</taxon>
        <taxon>Teleostei</taxon>
        <taxon>Neoteleostei</taxon>
        <taxon>Acanthomorphata</taxon>
        <taxon>Ovalentaria</taxon>
        <taxon>Atherinomorphae</taxon>
        <taxon>Cyprinodontiformes</taxon>
        <taxon>Rivulidae</taxon>
        <taxon>Austrofundulus</taxon>
    </lineage>
</organism>
<dbReference type="Pfam" id="PF00100">
    <property type="entry name" value="Zona_pellucida"/>
    <property type="match status" value="1"/>
</dbReference>
<dbReference type="InParanoid" id="A0A2I4BIW4"/>
<dbReference type="InterPro" id="IPR042235">
    <property type="entry name" value="ZP-C_dom"/>
</dbReference>
<evidence type="ECO:0000256" key="1">
    <source>
        <dbReference type="ARBA" id="ARBA00004251"/>
    </source>
</evidence>
<keyword evidence="3" id="KW-0964">Secreted</keyword>
<comment type="subcellular location">
    <subcellularLocation>
        <location evidence="1">Cell membrane</location>
        <topology evidence="1">Single-pass type I membrane protein</topology>
    </subcellularLocation>
    <subcellularLocation>
        <location evidence="12">Zona pellucida</location>
    </subcellularLocation>
</comment>
<reference evidence="22" key="1">
    <citation type="submission" date="2025-08" db="UniProtKB">
        <authorList>
            <consortium name="RefSeq"/>
        </authorList>
    </citation>
    <scope>IDENTIFICATION</scope>
    <source>
        <strain evidence="22">Quisiro</strain>
        <tissue evidence="22">Liver</tissue>
    </source>
</reference>
<dbReference type="InterPro" id="IPR044913">
    <property type="entry name" value="P_trefoil_dom_sf"/>
</dbReference>
<protein>
    <recommendedName>
        <fullName evidence="14">Zona pellucida sperm-binding protein 4</fullName>
    </recommendedName>
    <alternativeName>
        <fullName evidence="16">Zona pellucida glycoprotein 4</fullName>
    </alternativeName>
    <alternativeName>
        <fullName evidence="15">Zona pellucida protein B</fullName>
    </alternativeName>
</protein>
<evidence type="ECO:0000313" key="21">
    <source>
        <dbReference type="Proteomes" id="UP000192220"/>
    </source>
</evidence>
<evidence type="ECO:0000256" key="11">
    <source>
        <dbReference type="ARBA" id="ARBA00023279"/>
    </source>
</evidence>
<dbReference type="GeneID" id="106520263"/>
<name>A0A2I4BIW4_AUSLI</name>
<keyword evidence="6" id="KW-0812">Transmembrane</keyword>
<keyword evidence="11" id="KW-0278">Fertilization</keyword>
<dbReference type="Pfam" id="PF00088">
    <property type="entry name" value="Trefoil"/>
    <property type="match status" value="1"/>
</dbReference>
<feature type="domain" description="P-type" evidence="20">
    <location>
        <begin position="111"/>
        <end position="149"/>
    </location>
</feature>
<evidence type="ECO:0000256" key="9">
    <source>
        <dbReference type="ARBA" id="ARBA00023157"/>
    </source>
</evidence>
<feature type="domain" description="ZP" evidence="19">
    <location>
        <begin position="154"/>
        <end position="437"/>
    </location>
</feature>
<evidence type="ECO:0000256" key="17">
    <source>
        <dbReference type="PROSITE-ProRule" id="PRU00779"/>
    </source>
</evidence>
<keyword evidence="9 17" id="KW-1015">Disulfide bond</keyword>
<evidence type="ECO:0000256" key="5">
    <source>
        <dbReference type="ARBA" id="ARBA00022685"/>
    </source>
</evidence>
<evidence type="ECO:0000256" key="3">
    <source>
        <dbReference type="ARBA" id="ARBA00022525"/>
    </source>
</evidence>
<dbReference type="SMART" id="SM00018">
    <property type="entry name" value="PD"/>
    <property type="match status" value="1"/>
</dbReference>
<dbReference type="SUPFAM" id="SSF57492">
    <property type="entry name" value="Trefoil"/>
    <property type="match status" value="1"/>
</dbReference>
<evidence type="ECO:0000256" key="13">
    <source>
        <dbReference type="ARBA" id="ARBA00037545"/>
    </source>
</evidence>
<dbReference type="GO" id="GO:0005886">
    <property type="term" value="C:plasma membrane"/>
    <property type="evidence" value="ECO:0007669"/>
    <property type="project" value="UniProtKB-SubCell"/>
</dbReference>
<dbReference type="Pfam" id="PF23344">
    <property type="entry name" value="ZP-N"/>
    <property type="match status" value="1"/>
</dbReference>
<dbReference type="RefSeq" id="XP_013867694.1">
    <property type="nucleotide sequence ID" value="XM_014012240.1"/>
</dbReference>
<evidence type="ECO:0000256" key="6">
    <source>
        <dbReference type="ARBA" id="ARBA00022692"/>
    </source>
</evidence>
<feature type="disulfide bond" evidence="17">
    <location>
        <begin position="113"/>
        <end position="139"/>
    </location>
</feature>
<dbReference type="KEGG" id="alim:106520263"/>
<evidence type="ECO:0000313" key="22">
    <source>
        <dbReference type="RefSeq" id="XP_013867694.1"/>
    </source>
</evidence>
<dbReference type="InterPro" id="IPR048290">
    <property type="entry name" value="ZP_chr"/>
</dbReference>
<keyword evidence="8" id="KW-0472">Membrane</keyword>